<proteinExistence type="predicted"/>
<dbReference type="EMBL" id="JAEPRA010000003">
    <property type="protein sequence ID" value="KAG2187696.1"/>
    <property type="molecule type" value="Genomic_DNA"/>
</dbReference>
<sequence>MKLIPTFLALSAAVANLAQADLIAPALTPVVPTPISFSNYTLEWKSLTTLVENAAIYRIFHAKNKGSSHGKFSAPHPVYQTLKDLADEAVAKPLYTIVNKPFLPPSGDKRDWLSFAPYWWPSPSCNATDKNNDCPFIQMDGQVNPDVYKLNDQRNLEYVSLDTETLAMASLVFDDDSYGQKATDMLRCFFLNNETRMNPNLEYGQIIRGNGKSATHIGRAEGIISARALVSPIRAVKILQLAKARSWQKNDTAGMVDWFTQFHDWLIEDKIAIDESNTKNNHLTYYTNTLTTISDFIGNYSTIESRVTTFFNNALPGQITANGTQPLEEVRTLPFHYSAFNLDALTYMANFVSQRDPLTHGPYIANAWNQTGDSIISAVNRLIDVVHGTAGQIEPGADLSEADYSIRAVGIQYPKLYCKKYHAIQNHTVPYLNLWPLWTPRLLWDCFN</sequence>
<dbReference type="OrthoDB" id="63533at2759"/>
<feature type="chain" id="PRO_5034031942" description="Alginate lyase domain-containing protein" evidence="3">
    <location>
        <begin position="21"/>
        <end position="448"/>
    </location>
</feature>
<evidence type="ECO:0000313" key="5">
    <source>
        <dbReference type="EMBL" id="KAG2187696.1"/>
    </source>
</evidence>
<keyword evidence="6" id="KW-1185">Reference proteome</keyword>
<keyword evidence="1 3" id="KW-0732">Signal</keyword>
<dbReference type="AlphaFoldDB" id="A0A8H7QAA6"/>
<organism evidence="5 6">
    <name type="scientific">Umbelopsis vinacea</name>
    <dbReference type="NCBI Taxonomy" id="44442"/>
    <lineage>
        <taxon>Eukaryota</taxon>
        <taxon>Fungi</taxon>
        <taxon>Fungi incertae sedis</taxon>
        <taxon>Mucoromycota</taxon>
        <taxon>Mucoromycotina</taxon>
        <taxon>Umbelopsidomycetes</taxon>
        <taxon>Umbelopsidales</taxon>
        <taxon>Umbelopsidaceae</taxon>
        <taxon>Umbelopsis</taxon>
    </lineage>
</organism>
<feature type="domain" description="Alginate lyase" evidence="4">
    <location>
        <begin position="100"/>
        <end position="386"/>
    </location>
</feature>
<keyword evidence="2" id="KW-0456">Lyase</keyword>
<dbReference type="InterPro" id="IPR008397">
    <property type="entry name" value="Alginate_lyase_dom"/>
</dbReference>
<evidence type="ECO:0000313" key="6">
    <source>
        <dbReference type="Proteomes" id="UP000612746"/>
    </source>
</evidence>
<protein>
    <recommendedName>
        <fullName evidence="4">Alginate lyase domain-containing protein</fullName>
    </recommendedName>
</protein>
<dbReference type="SUPFAM" id="SSF48230">
    <property type="entry name" value="Chondroitin AC/alginate lyase"/>
    <property type="match status" value="1"/>
</dbReference>
<dbReference type="Pfam" id="PF05426">
    <property type="entry name" value="Alginate_lyase"/>
    <property type="match status" value="1"/>
</dbReference>
<dbReference type="Proteomes" id="UP000612746">
    <property type="component" value="Unassembled WGS sequence"/>
</dbReference>
<comment type="caution">
    <text evidence="5">The sequence shown here is derived from an EMBL/GenBank/DDBJ whole genome shotgun (WGS) entry which is preliminary data.</text>
</comment>
<evidence type="ECO:0000259" key="4">
    <source>
        <dbReference type="Pfam" id="PF05426"/>
    </source>
</evidence>
<dbReference type="GO" id="GO:0016829">
    <property type="term" value="F:lyase activity"/>
    <property type="evidence" value="ECO:0007669"/>
    <property type="project" value="UniProtKB-KW"/>
</dbReference>
<dbReference type="InterPro" id="IPR008929">
    <property type="entry name" value="Chondroitin_lyas"/>
</dbReference>
<gene>
    <name evidence="5" type="ORF">INT44_005386</name>
</gene>
<feature type="signal peptide" evidence="3">
    <location>
        <begin position="1"/>
        <end position="20"/>
    </location>
</feature>
<dbReference type="Gene3D" id="1.50.10.100">
    <property type="entry name" value="Chondroitin AC/alginate lyase"/>
    <property type="match status" value="1"/>
</dbReference>
<dbReference type="GO" id="GO:0042597">
    <property type="term" value="C:periplasmic space"/>
    <property type="evidence" value="ECO:0007669"/>
    <property type="project" value="InterPro"/>
</dbReference>
<evidence type="ECO:0000256" key="2">
    <source>
        <dbReference type="ARBA" id="ARBA00023239"/>
    </source>
</evidence>
<evidence type="ECO:0000256" key="1">
    <source>
        <dbReference type="ARBA" id="ARBA00022729"/>
    </source>
</evidence>
<accession>A0A8H7QAA6</accession>
<reference evidence="5" key="1">
    <citation type="submission" date="2020-12" db="EMBL/GenBank/DDBJ databases">
        <title>Metabolic potential, ecology and presence of endohyphal bacteria is reflected in genomic diversity of Mucoromycotina.</title>
        <authorList>
            <person name="Muszewska A."/>
            <person name="Okrasinska A."/>
            <person name="Steczkiewicz K."/>
            <person name="Drgas O."/>
            <person name="Orlowska M."/>
            <person name="Perlinska-Lenart U."/>
            <person name="Aleksandrzak-Piekarczyk T."/>
            <person name="Szatraj K."/>
            <person name="Zielenkiewicz U."/>
            <person name="Pilsyk S."/>
            <person name="Malc E."/>
            <person name="Mieczkowski P."/>
            <person name="Kruszewska J.S."/>
            <person name="Biernat P."/>
            <person name="Pawlowska J."/>
        </authorList>
    </citation>
    <scope>NUCLEOTIDE SEQUENCE</scope>
    <source>
        <strain evidence="5">WA0000051536</strain>
    </source>
</reference>
<evidence type="ECO:0000256" key="3">
    <source>
        <dbReference type="SAM" id="SignalP"/>
    </source>
</evidence>
<name>A0A8H7QAA6_9FUNG</name>